<keyword evidence="12" id="KW-0325">Glycoprotein</keyword>
<sequence>MDVTTAVVSLSLRRFVTAAAVAVAVAVVALQLQLLAGAAAAANNCTRRCGDIELEYPFGVQAGCYHPGFNLTCNHSYHPPRLFLGDGTVQVLGISIPNATVRINSSVITLYDDDDDDDRSKDVAWRWWGKGLSNTGPYFLSESKSLLALVGCNAQVDVMVPAAAADRQNQTVVGSCTAICPPSTSDNLTIGAADDDVCSGIGCCQTNIMLGYPSYLIQMKVLEGKHLPILFVYMIDQGFNFSMDVFFGKHPRGLPASLDWIISNSTSTCPRNASAPECRSAHSSCRDSVANAHQGYRCECSHDIDECSSPDIYPCYGNCKNKPGGYDCDCLEGFKGNATLLKGCEGSTIALIVCGGSIVLFLVIASPFVIRVIKKHNEKKLKEKFFKQNHGLLLQQLISKNTDFGDRMIITLEDLQKATNNFDRTRQVGAGGHGIVFKGIIGLNVVAIKKSKIVVQREISEFINEVVILSQVNHRNVVKLLGCCLETEVPLLVYEFISNGTLYHHLHIEGPVSLSWDDRLRIALEVARALSYLHSASSMPIYHRDIKSANILLDDSLTAKVSDFGASKYTPVEQSEITTAIQGTIGYLDPMYYYTGRLTDKSDVFSFGVLLVELLTRKKPIADMFDNGDNLISYFIKLLSKGNLVDILDPQVKMEEGGEVHEVATLAAICTKLKGDERPSMREVEMTLENIVLKKGPSRRGNTSLCRPDENGNSALQTLIEGVTTEASRQYSMELEMLSSSFPR</sequence>
<dbReference type="InterPro" id="IPR011009">
    <property type="entry name" value="Kinase-like_dom_sf"/>
</dbReference>
<dbReference type="GO" id="GO:0007166">
    <property type="term" value="P:cell surface receptor signaling pathway"/>
    <property type="evidence" value="ECO:0007669"/>
    <property type="project" value="InterPro"/>
</dbReference>
<dbReference type="Gene3D" id="1.10.510.10">
    <property type="entry name" value="Transferase(Phosphotransferase) domain 1"/>
    <property type="match status" value="1"/>
</dbReference>
<dbReference type="GO" id="GO:0030247">
    <property type="term" value="F:polysaccharide binding"/>
    <property type="evidence" value="ECO:0007669"/>
    <property type="project" value="InterPro"/>
</dbReference>
<reference evidence="18" key="1">
    <citation type="journal article" date="2009" name="Rice">
        <title>De Novo Next Generation Sequencing of Plant Genomes.</title>
        <authorList>
            <person name="Rounsley S."/>
            <person name="Marri P.R."/>
            <person name="Yu Y."/>
            <person name="He R."/>
            <person name="Sisneros N."/>
            <person name="Goicoechea J.L."/>
            <person name="Lee S.J."/>
            <person name="Angelova A."/>
            <person name="Kudrna D."/>
            <person name="Luo M."/>
            <person name="Affourtit J."/>
            <person name="Desany B."/>
            <person name="Knight J."/>
            <person name="Niazi F."/>
            <person name="Egholm M."/>
            <person name="Wing R.A."/>
        </authorList>
    </citation>
    <scope>NUCLEOTIDE SEQUENCE [LARGE SCALE GENOMIC DNA]</scope>
    <source>
        <strain evidence="18">cv. IRGC 105608</strain>
    </source>
</reference>
<keyword evidence="13" id="KW-0245">EGF-like domain</keyword>
<feature type="domain" description="Protein kinase" evidence="16">
    <location>
        <begin position="422"/>
        <end position="693"/>
    </location>
</feature>
<feature type="transmembrane region" description="Helical" evidence="15">
    <location>
        <begin position="349"/>
        <end position="373"/>
    </location>
</feature>
<evidence type="ECO:0000256" key="13">
    <source>
        <dbReference type="PROSITE-ProRule" id="PRU00076"/>
    </source>
</evidence>
<keyword evidence="19" id="KW-1185">Reference proteome</keyword>
<keyword evidence="10 15" id="KW-0472">Membrane</keyword>
<dbReference type="InterPro" id="IPR000152">
    <property type="entry name" value="EGF-type_Asp/Asn_hydroxyl_site"/>
</dbReference>
<dbReference type="FunFam" id="3.30.200.20:FF:000043">
    <property type="entry name" value="Wall-associated receptor kinase 2"/>
    <property type="match status" value="1"/>
</dbReference>
<evidence type="ECO:0000256" key="12">
    <source>
        <dbReference type="ARBA" id="ARBA00023180"/>
    </source>
</evidence>
<dbReference type="PaxDb" id="65489-OBART09G20390.1"/>
<dbReference type="FunFam" id="1.10.510.10:FF:000084">
    <property type="entry name" value="Wall-associated receptor kinase 2"/>
    <property type="match status" value="1"/>
</dbReference>
<dbReference type="SMART" id="SM00179">
    <property type="entry name" value="EGF_CA"/>
    <property type="match status" value="1"/>
</dbReference>
<keyword evidence="5" id="KW-0732">Signal</keyword>
<protein>
    <recommendedName>
        <fullName evidence="20">Protein kinase domain-containing protein</fullName>
    </recommendedName>
</protein>
<dbReference type="InterPro" id="IPR018097">
    <property type="entry name" value="EGF_Ca-bd_CS"/>
</dbReference>
<comment type="subcellular location">
    <subcellularLocation>
        <location evidence="1">Membrane</location>
        <topology evidence="1">Single-pass type I membrane protein</topology>
    </subcellularLocation>
</comment>
<evidence type="ECO:0008006" key="20">
    <source>
        <dbReference type="Google" id="ProtNLM"/>
    </source>
</evidence>
<accession>A0A0D3HAB7</accession>
<evidence type="ECO:0000256" key="15">
    <source>
        <dbReference type="SAM" id="Phobius"/>
    </source>
</evidence>
<evidence type="ECO:0000256" key="7">
    <source>
        <dbReference type="ARBA" id="ARBA00022777"/>
    </source>
</evidence>
<dbReference type="Gene3D" id="3.30.200.20">
    <property type="entry name" value="Phosphorylase Kinase, domain 1"/>
    <property type="match status" value="1"/>
</dbReference>
<dbReference type="InterPro" id="IPR017441">
    <property type="entry name" value="Protein_kinase_ATP_BS"/>
</dbReference>
<dbReference type="PROSITE" id="PS50011">
    <property type="entry name" value="PROTEIN_KINASE_DOM"/>
    <property type="match status" value="1"/>
</dbReference>
<keyword evidence="11" id="KW-1015">Disulfide bond</keyword>
<keyword evidence="8 14" id="KW-0067">ATP-binding</keyword>
<dbReference type="Pfam" id="PF07714">
    <property type="entry name" value="PK_Tyr_Ser-Thr"/>
    <property type="match status" value="1"/>
</dbReference>
<evidence type="ECO:0000256" key="6">
    <source>
        <dbReference type="ARBA" id="ARBA00022741"/>
    </source>
</evidence>
<organism evidence="18">
    <name type="scientific">Oryza barthii</name>
    <dbReference type="NCBI Taxonomy" id="65489"/>
    <lineage>
        <taxon>Eukaryota</taxon>
        <taxon>Viridiplantae</taxon>
        <taxon>Streptophyta</taxon>
        <taxon>Embryophyta</taxon>
        <taxon>Tracheophyta</taxon>
        <taxon>Spermatophyta</taxon>
        <taxon>Magnoliopsida</taxon>
        <taxon>Liliopsida</taxon>
        <taxon>Poales</taxon>
        <taxon>Poaceae</taxon>
        <taxon>BOP clade</taxon>
        <taxon>Oryzoideae</taxon>
        <taxon>Oryzeae</taxon>
        <taxon>Oryzinae</taxon>
        <taxon>Oryza</taxon>
    </lineage>
</organism>
<keyword evidence="3" id="KW-0808">Transferase</keyword>
<dbReference type="Pfam" id="PF13947">
    <property type="entry name" value="GUB_WAK_bind"/>
    <property type="match status" value="1"/>
</dbReference>
<dbReference type="InterPro" id="IPR000719">
    <property type="entry name" value="Prot_kinase_dom"/>
</dbReference>
<evidence type="ECO:0000256" key="1">
    <source>
        <dbReference type="ARBA" id="ARBA00004479"/>
    </source>
</evidence>
<name>A0A0D3HAB7_9ORYZ</name>
<reference evidence="18" key="2">
    <citation type="submission" date="2015-03" db="UniProtKB">
        <authorList>
            <consortium name="EnsemblPlants"/>
        </authorList>
    </citation>
    <scope>IDENTIFICATION</scope>
</reference>
<keyword evidence="2" id="KW-0723">Serine/threonine-protein kinase</keyword>
<keyword evidence="7" id="KW-0418">Kinase</keyword>
<dbReference type="PROSITE" id="PS00107">
    <property type="entry name" value="PROTEIN_KINASE_ATP"/>
    <property type="match status" value="1"/>
</dbReference>
<evidence type="ECO:0000256" key="8">
    <source>
        <dbReference type="ARBA" id="ARBA00022840"/>
    </source>
</evidence>
<keyword evidence="6 14" id="KW-0547">Nucleotide-binding</keyword>
<proteinExistence type="predicted"/>
<dbReference type="PROSITE" id="PS00010">
    <property type="entry name" value="ASX_HYDROXYL"/>
    <property type="match status" value="1"/>
</dbReference>
<feature type="binding site" evidence="14">
    <location>
        <position position="450"/>
    </location>
    <ligand>
        <name>ATP</name>
        <dbReference type="ChEBI" id="CHEBI:30616"/>
    </ligand>
</feature>
<dbReference type="GO" id="GO:0004674">
    <property type="term" value="F:protein serine/threonine kinase activity"/>
    <property type="evidence" value="ECO:0007669"/>
    <property type="project" value="UniProtKB-KW"/>
</dbReference>
<dbReference type="Proteomes" id="UP000026960">
    <property type="component" value="Chromosome 9"/>
</dbReference>
<dbReference type="InterPro" id="IPR001881">
    <property type="entry name" value="EGF-like_Ca-bd_dom"/>
</dbReference>
<comment type="caution">
    <text evidence="13">Lacks conserved residue(s) required for the propagation of feature annotation.</text>
</comment>
<dbReference type="SUPFAM" id="SSF56112">
    <property type="entry name" value="Protein kinase-like (PK-like)"/>
    <property type="match status" value="1"/>
</dbReference>
<dbReference type="GO" id="GO:0005509">
    <property type="term" value="F:calcium ion binding"/>
    <property type="evidence" value="ECO:0007669"/>
    <property type="project" value="InterPro"/>
</dbReference>
<dbReference type="InterPro" id="IPR045274">
    <property type="entry name" value="WAK-like"/>
</dbReference>
<dbReference type="PROSITE" id="PS01187">
    <property type="entry name" value="EGF_CA"/>
    <property type="match status" value="1"/>
</dbReference>
<dbReference type="GO" id="GO:0005524">
    <property type="term" value="F:ATP binding"/>
    <property type="evidence" value="ECO:0007669"/>
    <property type="project" value="UniProtKB-UniRule"/>
</dbReference>
<dbReference type="PANTHER" id="PTHR27005">
    <property type="entry name" value="WALL-ASSOCIATED RECEPTOR KINASE-LIKE 21"/>
    <property type="match status" value="1"/>
</dbReference>
<dbReference type="PROSITE" id="PS50026">
    <property type="entry name" value="EGF_3"/>
    <property type="match status" value="1"/>
</dbReference>
<evidence type="ECO:0000313" key="19">
    <source>
        <dbReference type="Proteomes" id="UP000026960"/>
    </source>
</evidence>
<evidence type="ECO:0000256" key="5">
    <source>
        <dbReference type="ARBA" id="ARBA00022729"/>
    </source>
</evidence>
<keyword evidence="4 15" id="KW-0812">Transmembrane</keyword>
<evidence type="ECO:0000256" key="4">
    <source>
        <dbReference type="ARBA" id="ARBA00022692"/>
    </source>
</evidence>
<evidence type="ECO:0000256" key="9">
    <source>
        <dbReference type="ARBA" id="ARBA00022989"/>
    </source>
</evidence>
<dbReference type="CDD" id="cd00054">
    <property type="entry name" value="EGF_CA"/>
    <property type="match status" value="1"/>
</dbReference>
<dbReference type="InterPro" id="IPR001245">
    <property type="entry name" value="Ser-Thr/Tyr_kinase_cat_dom"/>
</dbReference>
<dbReference type="EnsemblPlants" id="OBART09G20390.1">
    <property type="protein sequence ID" value="OBART09G20390.1"/>
    <property type="gene ID" value="OBART09G20390"/>
</dbReference>
<dbReference type="Gene3D" id="2.10.25.10">
    <property type="entry name" value="Laminin"/>
    <property type="match status" value="1"/>
</dbReference>
<dbReference type="InterPro" id="IPR008271">
    <property type="entry name" value="Ser/Thr_kinase_AS"/>
</dbReference>
<evidence type="ECO:0000256" key="11">
    <source>
        <dbReference type="ARBA" id="ARBA00023157"/>
    </source>
</evidence>
<evidence type="ECO:0000259" key="17">
    <source>
        <dbReference type="PROSITE" id="PS50026"/>
    </source>
</evidence>
<dbReference type="SUPFAM" id="SSF57196">
    <property type="entry name" value="EGF/Laminin"/>
    <property type="match status" value="1"/>
</dbReference>
<dbReference type="SMART" id="SM00220">
    <property type="entry name" value="S_TKc"/>
    <property type="match status" value="1"/>
</dbReference>
<dbReference type="InterPro" id="IPR025287">
    <property type="entry name" value="WAK_GUB"/>
</dbReference>
<dbReference type="PROSITE" id="PS00108">
    <property type="entry name" value="PROTEIN_KINASE_ST"/>
    <property type="match status" value="1"/>
</dbReference>
<dbReference type="PANTHER" id="PTHR27005:SF10">
    <property type="entry name" value="OS08G0501500 PROTEIN"/>
    <property type="match status" value="1"/>
</dbReference>
<evidence type="ECO:0000256" key="14">
    <source>
        <dbReference type="PROSITE-ProRule" id="PRU10141"/>
    </source>
</evidence>
<dbReference type="AlphaFoldDB" id="A0A0D3HAB7"/>
<dbReference type="HOGENOM" id="CLU_000288_43_5_1"/>
<evidence type="ECO:0000256" key="10">
    <source>
        <dbReference type="ARBA" id="ARBA00023136"/>
    </source>
</evidence>
<dbReference type="Gramene" id="OBART09G20390.1">
    <property type="protein sequence ID" value="OBART09G20390.1"/>
    <property type="gene ID" value="OBART09G20390"/>
</dbReference>
<dbReference type="InterPro" id="IPR000742">
    <property type="entry name" value="EGF"/>
</dbReference>
<evidence type="ECO:0000313" key="18">
    <source>
        <dbReference type="EnsemblPlants" id="OBART09G20390.1"/>
    </source>
</evidence>
<feature type="domain" description="EGF-like" evidence="17">
    <location>
        <begin position="303"/>
        <end position="345"/>
    </location>
</feature>
<dbReference type="GO" id="GO:0005886">
    <property type="term" value="C:plasma membrane"/>
    <property type="evidence" value="ECO:0007669"/>
    <property type="project" value="TreeGrafter"/>
</dbReference>
<evidence type="ECO:0000256" key="2">
    <source>
        <dbReference type="ARBA" id="ARBA00022527"/>
    </source>
</evidence>
<evidence type="ECO:0000259" key="16">
    <source>
        <dbReference type="PROSITE" id="PS50011"/>
    </source>
</evidence>
<keyword evidence="9 15" id="KW-1133">Transmembrane helix</keyword>
<evidence type="ECO:0000256" key="3">
    <source>
        <dbReference type="ARBA" id="ARBA00022679"/>
    </source>
</evidence>